<dbReference type="InterPro" id="IPR013096">
    <property type="entry name" value="Cupin_2"/>
</dbReference>
<gene>
    <name evidence="3" type="ORF">JF922_00715</name>
</gene>
<dbReference type="Pfam" id="PF07883">
    <property type="entry name" value="Cupin_2"/>
    <property type="match status" value="1"/>
</dbReference>
<reference evidence="3" key="1">
    <citation type="submission" date="2020-10" db="EMBL/GenBank/DDBJ databases">
        <title>Ca. Dormibacterota MAGs.</title>
        <authorList>
            <person name="Montgomery K."/>
        </authorList>
    </citation>
    <scope>NUCLEOTIDE SEQUENCE [LARGE SCALE GENOMIC DNA]</scope>
    <source>
        <strain evidence="3">SC8812_S17_10</strain>
    </source>
</reference>
<evidence type="ECO:0000313" key="3">
    <source>
        <dbReference type="EMBL" id="MBJ7596597.1"/>
    </source>
</evidence>
<proteinExistence type="predicted"/>
<dbReference type="EMBL" id="JAEKNR010000011">
    <property type="protein sequence ID" value="MBJ7596597.1"/>
    <property type="molecule type" value="Genomic_DNA"/>
</dbReference>
<evidence type="ECO:0000256" key="1">
    <source>
        <dbReference type="ARBA" id="ARBA00022723"/>
    </source>
</evidence>
<dbReference type="InterPro" id="IPR011051">
    <property type="entry name" value="RmlC_Cupin_sf"/>
</dbReference>
<keyword evidence="1" id="KW-0479">Metal-binding</keyword>
<keyword evidence="4" id="KW-1185">Reference proteome</keyword>
<dbReference type="InterPro" id="IPR051610">
    <property type="entry name" value="GPI/OXD"/>
</dbReference>
<protein>
    <submittedName>
        <fullName evidence="3">Cupin domain-containing protein</fullName>
    </submittedName>
</protein>
<dbReference type="AlphaFoldDB" id="A0A934K3E5"/>
<dbReference type="Gene3D" id="2.60.120.10">
    <property type="entry name" value="Jelly Rolls"/>
    <property type="match status" value="1"/>
</dbReference>
<dbReference type="RefSeq" id="WP_338198425.1">
    <property type="nucleotide sequence ID" value="NZ_JAEKNR010000011.1"/>
</dbReference>
<comment type="caution">
    <text evidence="3">The sequence shown here is derived from an EMBL/GenBank/DDBJ whole genome shotgun (WGS) entry which is preliminary data.</text>
</comment>
<accession>A0A934K3E5</accession>
<organism evidence="3 4">
    <name type="scientific">Candidatus Nephthysia bennettiae</name>
    <dbReference type="NCBI Taxonomy" id="3127016"/>
    <lineage>
        <taxon>Bacteria</taxon>
        <taxon>Bacillati</taxon>
        <taxon>Candidatus Dormiibacterota</taxon>
        <taxon>Candidatus Dormibacteria</taxon>
        <taxon>Candidatus Dormibacterales</taxon>
        <taxon>Candidatus Dormibacteraceae</taxon>
        <taxon>Candidatus Nephthysia</taxon>
    </lineage>
</organism>
<dbReference type="Proteomes" id="UP000612893">
    <property type="component" value="Unassembled WGS sequence"/>
</dbReference>
<dbReference type="SUPFAM" id="SSF51182">
    <property type="entry name" value="RmlC-like cupins"/>
    <property type="match status" value="1"/>
</dbReference>
<dbReference type="InterPro" id="IPR014710">
    <property type="entry name" value="RmlC-like_jellyroll"/>
</dbReference>
<dbReference type="GO" id="GO:0046872">
    <property type="term" value="F:metal ion binding"/>
    <property type="evidence" value="ECO:0007669"/>
    <property type="project" value="UniProtKB-KW"/>
</dbReference>
<dbReference type="PANTHER" id="PTHR35848:SF6">
    <property type="entry name" value="CUPIN TYPE-2 DOMAIN-CONTAINING PROTEIN"/>
    <property type="match status" value="1"/>
</dbReference>
<feature type="domain" description="Cupin type-2" evidence="2">
    <location>
        <begin position="57"/>
        <end position="126"/>
    </location>
</feature>
<evidence type="ECO:0000259" key="2">
    <source>
        <dbReference type="Pfam" id="PF07883"/>
    </source>
</evidence>
<name>A0A934K3E5_9BACT</name>
<evidence type="ECO:0000313" key="4">
    <source>
        <dbReference type="Proteomes" id="UP000612893"/>
    </source>
</evidence>
<sequence>MTLSDLSTEQVKKEIPEVEEKVKICRLSDSVPDVQPGSRANTKLVGPDISKETEIVYQRFAPNHMGVYHMHRHAENIWLVIQGELEAIIGGVRYFVREGEMIFMPSGVPHATGNRGEVDMLAVEIYAPPTEHFEPRDAYPAELPEHIEDAPRT</sequence>
<dbReference type="PANTHER" id="PTHR35848">
    <property type="entry name" value="OXALATE-BINDING PROTEIN"/>
    <property type="match status" value="1"/>
</dbReference>